<dbReference type="HAMAP" id="MF_00090">
    <property type="entry name" value="PIMT"/>
    <property type="match status" value="1"/>
</dbReference>
<dbReference type="NCBIfam" id="TIGR00080">
    <property type="entry name" value="pimt"/>
    <property type="match status" value="1"/>
</dbReference>
<dbReference type="Pfam" id="PF01135">
    <property type="entry name" value="PCMT"/>
    <property type="match status" value="1"/>
</dbReference>
<dbReference type="GO" id="GO:0005737">
    <property type="term" value="C:cytoplasm"/>
    <property type="evidence" value="ECO:0007669"/>
    <property type="project" value="UniProtKB-SubCell"/>
</dbReference>
<keyword evidence="6 7" id="KW-0949">S-adenosyl-L-methionine</keyword>
<gene>
    <name evidence="7" type="primary">pcm</name>
    <name evidence="8" type="ORF">HNQ88_002768</name>
</gene>
<comment type="caution">
    <text evidence="8">The sequence shown here is derived from an EMBL/GenBank/DDBJ whole genome shotgun (WGS) entry which is preliminary data.</text>
</comment>
<dbReference type="Proteomes" id="UP001185092">
    <property type="component" value="Unassembled WGS sequence"/>
</dbReference>
<dbReference type="GO" id="GO:0030091">
    <property type="term" value="P:protein repair"/>
    <property type="evidence" value="ECO:0007669"/>
    <property type="project" value="UniProtKB-UniRule"/>
</dbReference>
<dbReference type="SUPFAM" id="SSF53335">
    <property type="entry name" value="S-adenosyl-L-methionine-dependent methyltransferases"/>
    <property type="match status" value="1"/>
</dbReference>
<comment type="catalytic activity">
    <reaction evidence="7">
        <text>[protein]-L-isoaspartate + S-adenosyl-L-methionine = [protein]-L-isoaspartate alpha-methyl ester + S-adenosyl-L-homocysteine</text>
        <dbReference type="Rhea" id="RHEA:12705"/>
        <dbReference type="Rhea" id="RHEA-COMP:12143"/>
        <dbReference type="Rhea" id="RHEA-COMP:12144"/>
        <dbReference type="ChEBI" id="CHEBI:57856"/>
        <dbReference type="ChEBI" id="CHEBI:59789"/>
        <dbReference type="ChEBI" id="CHEBI:90596"/>
        <dbReference type="ChEBI" id="CHEBI:90598"/>
        <dbReference type="EC" id="2.1.1.77"/>
    </reaction>
</comment>
<evidence type="ECO:0000256" key="5">
    <source>
        <dbReference type="ARBA" id="ARBA00022679"/>
    </source>
</evidence>
<dbReference type="GO" id="GO:0032259">
    <property type="term" value="P:methylation"/>
    <property type="evidence" value="ECO:0007669"/>
    <property type="project" value="UniProtKB-KW"/>
</dbReference>
<comment type="similarity">
    <text evidence="2 7">Belongs to the methyltransferase superfamily. L-isoaspartyl/D-aspartyl protein methyltransferase family.</text>
</comment>
<proteinExistence type="inferred from homology"/>
<evidence type="ECO:0000256" key="4">
    <source>
        <dbReference type="ARBA" id="ARBA00022603"/>
    </source>
</evidence>
<evidence type="ECO:0000256" key="1">
    <source>
        <dbReference type="ARBA" id="ARBA00004496"/>
    </source>
</evidence>
<dbReference type="RefSeq" id="WP_309939471.1">
    <property type="nucleotide sequence ID" value="NZ_AP025305.1"/>
</dbReference>
<keyword evidence="3 7" id="KW-0963">Cytoplasm</keyword>
<dbReference type="InterPro" id="IPR029063">
    <property type="entry name" value="SAM-dependent_MTases_sf"/>
</dbReference>
<dbReference type="PANTHER" id="PTHR11579">
    <property type="entry name" value="PROTEIN-L-ISOASPARTATE O-METHYLTRANSFERASE"/>
    <property type="match status" value="1"/>
</dbReference>
<evidence type="ECO:0000313" key="9">
    <source>
        <dbReference type="Proteomes" id="UP001185092"/>
    </source>
</evidence>
<dbReference type="GO" id="GO:0004719">
    <property type="term" value="F:protein-L-isoaspartate (D-aspartate) O-methyltransferase activity"/>
    <property type="evidence" value="ECO:0007669"/>
    <property type="project" value="UniProtKB-UniRule"/>
</dbReference>
<dbReference type="EC" id="2.1.1.77" evidence="7"/>
<dbReference type="CDD" id="cd02440">
    <property type="entry name" value="AdoMet_MTases"/>
    <property type="match status" value="1"/>
</dbReference>
<keyword evidence="9" id="KW-1185">Reference proteome</keyword>
<dbReference type="PANTHER" id="PTHR11579:SF0">
    <property type="entry name" value="PROTEIN-L-ISOASPARTATE(D-ASPARTATE) O-METHYLTRANSFERASE"/>
    <property type="match status" value="1"/>
</dbReference>
<dbReference type="InterPro" id="IPR000682">
    <property type="entry name" value="PCMT"/>
</dbReference>
<keyword evidence="5 7" id="KW-0808">Transferase</keyword>
<name>A0AAE3XNF6_9BACT</name>
<evidence type="ECO:0000256" key="2">
    <source>
        <dbReference type="ARBA" id="ARBA00005369"/>
    </source>
</evidence>
<evidence type="ECO:0000313" key="8">
    <source>
        <dbReference type="EMBL" id="MDR6239720.1"/>
    </source>
</evidence>
<evidence type="ECO:0000256" key="7">
    <source>
        <dbReference type="HAMAP-Rule" id="MF_00090"/>
    </source>
</evidence>
<dbReference type="EMBL" id="JAVDQD010000003">
    <property type="protein sequence ID" value="MDR6239720.1"/>
    <property type="molecule type" value="Genomic_DNA"/>
</dbReference>
<feature type="active site" evidence="7">
    <location>
        <position position="67"/>
    </location>
</feature>
<protein>
    <recommendedName>
        <fullName evidence="7">Protein-L-isoaspartate O-methyltransferase</fullName>
        <ecNumber evidence="7">2.1.1.77</ecNumber>
    </recommendedName>
    <alternativeName>
        <fullName evidence="7">L-isoaspartyl protein carboxyl methyltransferase</fullName>
    </alternativeName>
    <alternativeName>
        <fullName evidence="7">Protein L-isoaspartyl methyltransferase</fullName>
    </alternativeName>
    <alternativeName>
        <fullName evidence="7">Protein-beta-aspartate methyltransferase</fullName>
        <shortName evidence="7">PIMT</shortName>
    </alternativeName>
</protein>
<dbReference type="AlphaFoldDB" id="A0AAE3XNF6"/>
<organism evidence="8 9">
    <name type="scientific">Aureibacter tunicatorum</name>
    <dbReference type="NCBI Taxonomy" id="866807"/>
    <lineage>
        <taxon>Bacteria</taxon>
        <taxon>Pseudomonadati</taxon>
        <taxon>Bacteroidota</taxon>
        <taxon>Cytophagia</taxon>
        <taxon>Cytophagales</taxon>
        <taxon>Persicobacteraceae</taxon>
        <taxon>Aureibacter</taxon>
    </lineage>
</organism>
<dbReference type="NCBIfam" id="NF001453">
    <property type="entry name" value="PRK00312.1"/>
    <property type="match status" value="1"/>
</dbReference>
<accession>A0AAE3XNF6</accession>
<comment type="subcellular location">
    <subcellularLocation>
        <location evidence="1 7">Cytoplasm</location>
    </subcellularLocation>
</comment>
<comment type="function">
    <text evidence="7">Catalyzes the methyl esterification of L-isoaspartyl residues in peptides and proteins that result from spontaneous decomposition of normal L-aspartyl and L-asparaginyl residues. It plays a role in the repair and/or degradation of damaged proteins.</text>
</comment>
<dbReference type="FunFam" id="3.40.50.150:FF:000010">
    <property type="entry name" value="Protein-L-isoaspartate O-methyltransferase"/>
    <property type="match status" value="1"/>
</dbReference>
<evidence type="ECO:0000256" key="3">
    <source>
        <dbReference type="ARBA" id="ARBA00022490"/>
    </source>
</evidence>
<dbReference type="Gene3D" id="3.40.50.150">
    <property type="entry name" value="Vaccinia Virus protein VP39"/>
    <property type="match status" value="1"/>
</dbReference>
<keyword evidence="4 7" id="KW-0489">Methyltransferase</keyword>
<evidence type="ECO:0000256" key="6">
    <source>
        <dbReference type="ARBA" id="ARBA00022691"/>
    </source>
</evidence>
<sequence>MRNLRDTYKTKGQRRRMVMEIEKLGFHDQKVLEALNKVPRHYFFEKAFEEHAYENKPFPIGEDQTISQPSTVAFQTSLLNIKPGDRVLEIGTGSGYQASILAELQAEVHTVEVRKSLAEKASHLLEVMGYANVKCYVGDGTLPFNSLAPFDSILVTAAAPSITNTLVNQLNNRNGKLVIPVGDLTQQVMTRITYCNGELKKEEFGKYAFVPLVGKEGWSIN</sequence>
<reference evidence="8" key="1">
    <citation type="submission" date="2023-07" db="EMBL/GenBank/DDBJ databases">
        <title>Genomic Encyclopedia of Type Strains, Phase IV (KMG-IV): sequencing the most valuable type-strain genomes for metagenomic binning, comparative biology and taxonomic classification.</title>
        <authorList>
            <person name="Goeker M."/>
        </authorList>
    </citation>
    <scope>NUCLEOTIDE SEQUENCE</scope>
    <source>
        <strain evidence="8">DSM 26174</strain>
    </source>
</reference>